<dbReference type="Gene3D" id="3.40.50.970">
    <property type="match status" value="1"/>
</dbReference>
<feature type="domain" description="Pyruvate flavodoxin/ferredoxin oxidoreductase pyrimidine binding" evidence="2">
    <location>
        <begin position="24"/>
        <end position="238"/>
    </location>
</feature>
<accession>A0A7C4S179</accession>
<dbReference type="SUPFAM" id="SSF52518">
    <property type="entry name" value="Thiamin diphosphate-binding fold (THDP-binding)"/>
    <property type="match status" value="1"/>
</dbReference>
<dbReference type="Pfam" id="PF01855">
    <property type="entry name" value="POR_N"/>
    <property type="match status" value="1"/>
</dbReference>
<dbReference type="GO" id="GO:0016491">
    <property type="term" value="F:oxidoreductase activity"/>
    <property type="evidence" value="ECO:0007669"/>
    <property type="project" value="UniProtKB-KW"/>
</dbReference>
<dbReference type="InterPro" id="IPR009014">
    <property type="entry name" value="Transketo_C/PFOR_II"/>
</dbReference>
<proteinExistence type="predicted"/>
<keyword evidence="1" id="KW-0560">Oxidoreductase</keyword>
<feature type="domain" description="Pyruvate:ferredoxin oxidoreductase core" evidence="3">
    <location>
        <begin position="278"/>
        <end position="347"/>
    </location>
</feature>
<evidence type="ECO:0000259" key="3">
    <source>
        <dbReference type="Pfam" id="PF17147"/>
    </source>
</evidence>
<sequence length="374" mass="42111">MIRRVKSLLKPGKYFMQGNIACAEGALAGGCRFYAGYPITPSSEIMEHMARRLKEVNGYFIQMEDEIASICSVIGASWSGIKAMTATSGPGFTLMLEGIGYAIMTETPCVIVDVQRQGPATGQATRPAQGDVMQARWGASGDYQIIALAPWSVEEMYYLTIEAFNLSEKFRVPTIVLSDEIIAHLKETLTIKEEVIIYEREKDINKPPFLGDGKVSPMPSFGEGANLLITGSTHNEWGVRKAFDPISQEKLTSHLIKKIKNCEEEILKYETYFIDDCDYLIIAFGSVARSALKAIQMLRKENIKVGLFRPVILWPSPIKKIKDLIKEKKIIVCEMNQGQLIEEVKKYKEEIFGLFKTRGEAIYPYEIYNFIKNL</sequence>
<reference evidence="4" key="1">
    <citation type="journal article" date="2020" name="mSystems">
        <title>Genome- and Community-Level Interaction Insights into Carbon Utilization and Element Cycling Functions of Hydrothermarchaeota in Hydrothermal Sediment.</title>
        <authorList>
            <person name="Zhou Z."/>
            <person name="Liu Y."/>
            <person name="Xu W."/>
            <person name="Pan J."/>
            <person name="Luo Z.H."/>
            <person name="Li M."/>
        </authorList>
    </citation>
    <scope>NUCLEOTIDE SEQUENCE [LARGE SCALE GENOMIC DNA]</scope>
    <source>
        <strain evidence="4">SpSt-594</strain>
    </source>
</reference>
<dbReference type="Gene3D" id="3.40.50.920">
    <property type="match status" value="1"/>
</dbReference>
<evidence type="ECO:0000256" key="1">
    <source>
        <dbReference type="ARBA" id="ARBA00023002"/>
    </source>
</evidence>
<protein>
    <submittedName>
        <fullName evidence="4">2-oxoacid:acceptor oxidoreductase subunit alpha</fullName>
    </submittedName>
</protein>
<dbReference type="SUPFAM" id="SSF52922">
    <property type="entry name" value="TK C-terminal domain-like"/>
    <property type="match status" value="1"/>
</dbReference>
<comment type="caution">
    <text evidence="4">The sequence shown here is derived from an EMBL/GenBank/DDBJ whole genome shotgun (WGS) entry which is preliminary data.</text>
</comment>
<dbReference type="CDD" id="cd07034">
    <property type="entry name" value="TPP_PYR_PFOR_IOR-alpha_like"/>
    <property type="match status" value="1"/>
</dbReference>
<name>A0A7C4S179_UNCW3</name>
<dbReference type="Pfam" id="PF17147">
    <property type="entry name" value="PFOR_II"/>
    <property type="match status" value="1"/>
</dbReference>
<evidence type="ECO:0000259" key="2">
    <source>
        <dbReference type="Pfam" id="PF01855"/>
    </source>
</evidence>
<dbReference type="InterPro" id="IPR002880">
    <property type="entry name" value="Pyrv_Fd/Flavodoxin_OxRdtase_N"/>
</dbReference>
<dbReference type="InterPro" id="IPR052368">
    <property type="entry name" value="2-oxoacid_oxidoreductase"/>
</dbReference>
<dbReference type="FunFam" id="3.40.50.970:FF:000022">
    <property type="entry name" value="2-oxoglutarate ferredoxin oxidoreductase alpha subunit"/>
    <property type="match status" value="1"/>
</dbReference>
<dbReference type="NCBIfam" id="NF006412">
    <property type="entry name" value="PRK08659.1"/>
    <property type="match status" value="1"/>
</dbReference>
<dbReference type="InterPro" id="IPR033412">
    <property type="entry name" value="PFOR_II"/>
</dbReference>
<gene>
    <name evidence="4" type="ORF">ENT60_01800</name>
</gene>
<dbReference type="PANTHER" id="PTHR43088">
    <property type="entry name" value="SUBUNIT OF PYRUVATE:FLAVODOXIN OXIDOREDUCTASE-RELATED"/>
    <property type="match status" value="1"/>
</dbReference>
<dbReference type="AlphaFoldDB" id="A0A7C4S179"/>
<dbReference type="PANTHER" id="PTHR43088:SF1">
    <property type="entry name" value="SUBUNIT OF PYRUVATE:FLAVODOXIN OXIDOREDUCTASE"/>
    <property type="match status" value="1"/>
</dbReference>
<dbReference type="InterPro" id="IPR029061">
    <property type="entry name" value="THDP-binding"/>
</dbReference>
<organism evidence="4">
    <name type="scientific">candidate division WOR-3 bacterium</name>
    <dbReference type="NCBI Taxonomy" id="2052148"/>
    <lineage>
        <taxon>Bacteria</taxon>
        <taxon>Bacteria division WOR-3</taxon>
    </lineage>
</organism>
<dbReference type="EMBL" id="DSZH01000081">
    <property type="protein sequence ID" value="HGU47281.1"/>
    <property type="molecule type" value="Genomic_DNA"/>
</dbReference>
<evidence type="ECO:0000313" key="4">
    <source>
        <dbReference type="EMBL" id="HGU47281.1"/>
    </source>
</evidence>